<dbReference type="Proteomes" id="UP000191153">
    <property type="component" value="Unassembled WGS sequence"/>
</dbReference>
<accession>A0A1T4QVG8</accession>
<dbReference type="AlphaFoldDB" id="A0A1T4QVG8"/>
<gene>
    <name evidence="1" type="ORF">SAMN02745174_02466</name>
</gene>
<sequence>MAKLEIKEEIKEKIKNLEFKKEHLGAIEFSFSVTNSNFEKEDVEFRIERVTPQTFLKLTDKTGNLQITEEALRSFISLPLEAKKLDFFKFDNEALGEIVDIATTFQQQPLLYAARAREIKGDTPAAI</sequence>
<proteinExistence type="predicted"/>
<evidence type="ECO:0000313" key="1">
    <source>
        <dbReference type="EMBL" id="SKA07769.1"/>
    </source>
</evidence>
<dbReference type="STRING" id="180163.SAMN02745174_02466"/>
<evidence type="ECO:0000313" key="2">
    <source>
        <dbReference type="Proteomes" id="UP000191153"/>
    </source>
</evidence>
<dbReference type="EMBL" id="FUWX01000033">
    <property type="protein sequence ID" value="SKA07769.1"/>
    <property type="molecule type" value="Genomic_DNA"/>
</dbReference>
<organism evidence="1 2">
    <name type="scientific">Cetobacterium ceti</name>
    <dbReference type="NCBI Taxonomy" id="180163"/>
    <lineage>
        <taxon>Bacteria</taxon>
        <taxon>Fusobacteriati</taxon>
        <taxon>Fusobacteriota</taxon>
        <taxon>Fusobacteriia</taxon>
        <taxon>Fusobacteriales</taxon>
        <taxon>Fusobacteriaceae</taxon>
        <taxon>Cetobacterium</taxon>
    </lineage>
</organism>
<name>A0A1T4QVG8_9FUSO</name>
<dbReference type="RefSeq" id="WP_078694887.1">
    <property type="nucleotide sequence ID" value="NZ_FUWX01000033.1"/>
</dbReference>
<keyword evidence="2" id="KW-1185">Reference proteome</keyword>
<protein>
    <submittedName>
        <fullName evidence="1">Uncharacterized protein</fullName>
    </submittedName>
</protein>
<reference evidence="1 2" key="1">
    <citation type="submission" date="2017-02" db="EMBL/GenBank/DDBJ databases">
        <authorList>
            <person name="Peterson S.W."/>
        </authorList>
    </citation>
    <scope>NUCLEOTIDE SEQUENCE [LARGE SCALE GENOMIC DNA]</scope>
    <source>
        <strain evidence="1 2">ATCC 700028</strain>
    </source>
</reference>